<protein>
    <submittedName>
        <fullName evidence="2">Uncharacterized protein</fullName>
    </submittedName>
</protein>
<name>A0ABV0BKE9_9HYPH</name>
<proteinExistence type="predicted"/>
<keyword evidence="1" id="KW-1133">Transmembrane helix</keyword>
<keyword evidence="1" id="KW-0472">Membrane</keyword>
<keyword evidence="1" id="KW-0812">Transmembrane</keyword>
<evidence type="ECO:0000313" key="2">
    <source>
        <dbReference type="EMBL" id="MEN3930651.1"/>
    </source>
</evidence>
<dbReference type="Proteomes" id="UP001418637">
    <property type="component" value="Unassembled WGS sequence"/>
</dbReference>
<dbReference type="RefSeq" id="WP_346336651.1">
    <property type="nucleotide sequence ID" value="NZ_JBBYXI010000002.1"/>
</dbReference>
<feature type="transmembrane region" description="Helical" evidence="1">
    <location>
        <begin position="20"/>
        <end position="50"/>
    </location>
</feature>
<reference evidence="2 3" key="1">
    <citation type="submission" date="2024-04" db="EMBL/GenBank/DDBJ databases">
        <title>A novel species isolated from cricket.</title>
        <authorList>
            <person name="Wang H.-C."/>
        </authorList>
    </citation>
    <scope>NUCLEOTIDE SEQUENCE [LARGE SCALE GENOMIC DNA]</scope>
    <source>
        <strain evidence="2 3">WL0021</strain>
    </source>
</reference>
<organism evidence="2 3">
    <name type="scientific">Hohaiivirga grylli</name>
    <dbReference type="NCBI Taxonomy" id="3133970"/>
    <lineage>
        <taxon>Bacteria</taxon>
        <taxon>Pseudomonadati</taxon>
        <taxon>Pseudomonadota</taxon>
        <taxon>Alphaproteobacteria</taxon>
        <taxon>Hyphomicrobiales</taxon>
        <taxon>Methylobacteriaceae</taxon>
        <taxon>Hohaiivirga</taxon>
    </lineage>
</organism>
<keyword evidence="3" id="KW-1185">Reference proteome</keyword>
<sequence length="165" mass="18269">MANEQLPATQSNQDSTTGTYFVYAVIFALLFPLIASILVFGAISLFYIVFKTGNQETAGQYLEATIAYWREWPLALLKVAYSNTSIPAGLIGLCAVRLLKYDFKSARYTALVAIVAWIIAMIWFLFQFASINEESVAIALILGFISAIASLVSLKLTPIIGRRWL</sequence>
<evidence type="ECO:0000313" key="3">
    <source>
        <dbReference type="Proteomes" id="UP001418637"/>
    </source>
</evidence>
<feature type="transmembrane region" description="Helical" evidence="1">
    <location>
        <begin position="135"/>
        <end position="154"/>
    </location>
</feature>
<dbReference type="EMBL" id="JBBYXI010000002">
    <property type="protein sequence ID" value="MEN3930651.1"/>
    <property type="molecule type" value="Genomic_DNA"/>
</dbReference>
<comment type="caution">
    <text evidence="2">The sequence shown here is derived from an EMBL/GenBank/DDBJ whole genome shotgun (WGS) entry which is preliminary data.</text>
</comment>
<evidence type="ECO:0000256" key="1">
    <source>
        <dbReference type="SAM" id="Phobius"/>
    </source>
</evidence>
<feature type="transmembrane region" description="Helical" evidence="1">
    <location>
        <begin position="108"/>
        <end position="129"/>
    </location>
</feature>
<gene>
    <name evidence="2" type="ORF">WJT86_06175</name>
</gene>
<accession>A0ABV0BKE9</accession>